<dbReference type="EMBL" id="CP001802">
    <property type="protein sequence ID" value="ACY20809.1"/>
    <property type="molecule type" value="Genomic_DNA"/>
</dbReference>
<evidence type="ECO:0000313" key="2">
    <source>
        <dbReference type="Proteomes" id="UP000001219"/>
    </source>
</evidence>
<organism evidence="1 2">
    <name type="scientific">Gordonia bronchialis (strain ATCC 25592 / DSM 43247 / BCRC 13721 / JCM 3198 / KCTC 3076 / NBRC 16047 / NCTC 10667)</name>
    <name type="common">Rhodococcus bronchialis</name>
    <dbReference type="NCBI Taxonomy" id="526226"/>
    <lineage>
        <taxon>Bacteria</taxon>
        <taxon>Bacillati</taxon>
        <taxon>Actinomycetota</taxon>
        <taxon>Actinomycetes</taxon>
        <taxon>Mycobacteriales</taxon>
        <taxon>Gordoniaceae</taxon>
        <taxon>Gordonia</taxon>
    </lineage>
</organism>
<reference evidence="1 2" key="2">
    <citation type="journal article" date="2010" name="Stand. Genomic Sci.">
        <title>Complete genome sequence of Gordonia bronchialis type strain (3410).</title>
        <authorList>
            <person name="Ivanova N."/>
            <person name="Sikorski J."/>
            <person name="Jando M."/>
            <person name="Lapidus A."/>
            <person name="Nolan M."/>
            <person name="Lucas S."/>
            <person name="Del Rio T.G."/>
            <person name="Tice H."/>
            <person name="Copeland A."/>
            <person name="Cheng J.F."/>
            <person name="Chen F."/>
            <person name="Bruce D."/>
            <person name="Goodwin L."/>
            <person name="Pitluck S."/>
            <person name="Mavromatis K."/>
            <person name="Ovchinnikova G."/>
            <person name="Pati A."/>
            <person name="Chen A."/>
            <person name="Palaniappan K."/>
            <person name="Land M."/>
            <person name="Hauser L."/>
            <person name="Chang Y.J."/>
            <person name="Jeffries C.D."/>
            <person name="Chain P."/>
            <person name="Saunders E."/>
            <person name="Han C."/>
            <person name="Detter J.C."/>
            <person name="Brettin T."/>
            <person name="Rohde M."/>
            <person name="Goker M."/>
            <person name="Bristow J."/>
            <person name="Eisen J.A."/>
            <person name="Markowitz V."/>
            <person name="Hugenholtz P."/>
            <person name="Klenk H.P."/>
            <person name="Kyrpides N.C."/>
        </authorList>
    </citation>
    <scope>NUCLEOTIDE SEQUENCE [LARGE SCALE GENOMIC DNA]</scope>
    <source>
        <strain evidence="2">ATCC 25592 / DSM 43247 / BCRC 13721 / JCM 3198 / KCTC 3076 / NBRC 16047 / NCTC 10667</strain>
    </source>
</reference>
<dbReference type="STRING" id="526226.Gbro_1534"/>
<dbReference type="HOGENOM" id="CLU_1487064_0_0_11"/>
<sequence>MTGWRPVVLQSENPGPALPLPLLGRMAENDVYDSTTIGTANPTTGHLLWKQTRSEFTGRRMLASTVGNNIAAYVGPENGQTGPALIDDPEFRQAVVVLDPLTGHIVSRHMPIPQRQYIGESNVSDGANIIAVRLKTVTGYDISSGQRVWQVTIGGDSPRTTVAGHRIFGGPDDGNVGVIGN</sequence>
<name>D0L724_GORB4</name>
<evidence type="ECO:0000313" key="1">
    <source>
        <dbReference type="EMBL" id="ACY20809.1"/>
    </source>
</evidence>
<proteinExistence type="predicted"/>
<dbReference type="eggNOG" id="ENOG5030F8I">
    <property type="taxonomic scope" value="Bacteria"/>
</dbReference>
<keyword evidence="2" id="KW-1185">Reference proteome</keyword>
<dbReference type="SUPFAM" id="SSF50998">
    <property type="entry name" value="Quinoprotein alcohol dehydrogenase-like"/>
    <property type="match status" value="1"/>
</dbReference>
<dbReference type="Gene3D" id="2.130.10.10">
    <property type="entry name" value="YVTN repeat-like/Quinoprotein amine dehydrogenase"/>
    <property type="match status" value="1"/>
</dbReference>
<evidence type="ECO:0008006" key="3">
    <source>
        <dbReference type="Google" id="ProtNLM"/>
    </source>
</evidence>
<dbReference type="KEGG" id="gbr:Gbro_1534"/>
<gene>
    <name evidence="1" type="ordered locus">Gbro_1534</name>
</gene>
<dbReference type="InterPro" id="IPR011047">
    <property type="entry name" value="Quinoprotein_ADH-like_sf"/>
</dbReference>
<dbReference type="Proteomes" id="UP000001219">
    <property type="component" value="Chromosome"/>
</dbReference>
<dbReference type="AlphaFoldDB" id="D0L724"/>
<reference evidence="2" key="1">
    <citation type="submission" date="2009-10" db="EMBL/GenBank/DDBJ databases">
        <title>The complete chromosome of Gordonia bronchialis DSM 43247.</title>
        <authorList>
            <consortium name="US DOE Joint Genome Institute (JGI-PGF)"/>
            <person name="Lucas S."/>
            <person name="Copeland A."/>
            <person name="Lapidus A."/>
            <person name="Glavina del Rio T."/>
            <person name="Dalin E."/>
            <person name="Tice H."/>
            <person name="Bruce D."/>
            <person name="Goodwin L."/>
            <person name="Pitluck S."/>
            <person name="Kyrpides N."/>
            <person name="Mavromatis K."/>
            <person name="Ivanova N."/>
            <person name="Ovchinnikova G."/>
            <person name="Saunders E."/>
            <person name="Brettin T."/>
            <person name="Detter J.C."/>
            <person name="Han C."/>
            <person name="Larimer F."/>
            <person name="Land M."/>
            <person name="Hauser L."/>
            <person name="Markowitz V."/>
            <person name="Cheng J.-F."/>
            <person name="Hugenholtz P."/>
            <person name="Woyke T."/>
            <person name="Wu D."/>
            <person name="Jando M."/>
            <person name="Schneider S."/>
            <person name="Goeker M."/>
            <person name="Klenk H.-P."/>
            <person name="Eisen J.A."/>
        </authorList>
    </citation>
    <scope>NUCLEOTIDE SEQUENCE [LARGE SCALE GENOMIC DNA]</scope>
    <source>
        <strain evidence="2">ATCC 25592 / DSM 43247 / BCRC 13721 / JCM 3198 / KCTC 3076 / NBRC 16047 / NCTC 10667</strain>
    </source>
</reference>
<accession>D0L724</accession>
<protein>
    <recommendedName>
        <fullName evidence="3">Pyrrolo-quinoline quinone</fullName>
    </recommendedName>
</protein>
<dbReference type="InterPro" id="IPR015943">
    <property type="entry name" value="WD40/YVTN_repeat-like_dom_sf"/>
</dbReference>